<keyword evidence="3" id="KW-1185">Reference proteome</keyword>
<dbReference type="Proteomes" id="UP001596105">
    <property type="component" value="Unassembled WGS sequence"/>
</dbReference>
<dbReference type="EMBL" id="JBHSMH010000011">
    <property type="protein sequence ID" value="MFC5468419.1"/>
    <property type="molecule type" value="Genomic_DNA"/>
</dbReference>
<reference evidence="3" key="1">
    <citation type="journal article" date="2019" name="Int. J. Syst. Evol. Microbiol.">
        <title>The Global Catalogue of Microorganisms (GCM) 10K type strain sequencing project: providing services to taxonomists for standard genome sequencing and annotation.</title>
        <authorList>
            <consortium name="The Broad Institute Genomics Platform"/>
            <consortium name="The Broad Institute Genome Sequencing Center for Infectious Disease"/>
            <person name="Wu L."/>
            <person name="Ma J."/>
        </authorList>
    </citation>
    <scope>NUCLEOTIDE SEQUENCE [LARGE SCALE GENOMIC DNA]</scope>
    <source>
        <strain evidence="3">CCUG 57113</strain>
    </source>
</reference>
<organism evidence="2 3">
    <name type="scientific">Cohnella suwonensis</name>
    <dbReference type="NCBI Taxonomy" id="696072"/>
    <lineage>
        <taxon>Bacteria</taxon>
        <taxon>Bacillati</taxon>
        <taxon>Bacillota</taxon>
        <taxon>Bacilli</taxon>
        <taxon>Bacillales</taxon>
        <taxon>Paenibacillaceae</taxon>
        <taxon>Cohnella</taxon>
    </lineage>
</organism>
<sequence>MKQFVDSLKRKPFMPLNLQLFADDKDKDDPDKDKSDPDKDKDKKDDDVTFTPEQQARIDALIAKTIAKERAKAEADVAKAKTEAEKLAKMNADQKAEYERQKRDDELAKREAEISRRELRATALETLAEKGLPKQLADILDYSDAEKANASIASVETAFRAAVEAGVNERLKGNPPGGGGGGKGGGQINPWKKETFNLTEQGRIIRENPELAKQLKAAAGVK</sequence>
<feature type="compositionally biased region" description="Gly residues" evidence="1">
    <location>
        <begin position="175"/>
        <end position="187"/>
    </location>
</feature>
<feature type="compositionally biased region" description="Basic and acidic residues" evidence="1">
    <location>
        <begin position="22"/>
        <end position="47"/>
    </location>
</feature>
<evidence type="ECO:0000256" key="1">
    <source>
        <dbReference type="SAM" id="MobiDB-lite"/>
    </source>
</evidence>
<accession>A0ABW0LRA0</accession>
<protein>
    <submittedName>
        <fullName evidence="2">DUF4355 domain-containing protein</fullName>
    </submittedName>
</protein>
<evidence type="ECO:0000313" key="3">
    <source>
        <dbReference type="Proteomes" id="UP001596105"/>
    </source>
</evidence>
<comment type="caution">
    <text evidence="2">The sequence shown here is derived from an EMBL/GenBank/DDBJ whole genome shotgun (WGS) entry which is preliminary data.</text>
</comment>
<feature type="region of interest" description="Disordered" evidence="1">
    <location>
        <begin position="88"/>
        <end position="109"/>
    </location>
</feature>
<gene>
    <name evidence="2" type="ORF">ACFPPD_06780</name>
</gene>
<dbReference type="InterPro" id="IPR025580">
    <property type="entry name" value="Gp46"/>
</dbReference>
<name>A0ABW0LRA0_9BACL</name>
<evidence type="ECO:0000313" key="2">
    <source>
        <dbReference type="EMBL" id="MFC5468419.1"/>
    </source>
</evidence>
<dbReference type="RefSeq" id="WP_209748595.1">
    <property type="nucleotide sequence ID" value="NZ_JBHSMH010000011.1"/>
</dbReference>
<proteinExistence type="predicted"/>
<feature type="region of interest" description="Disordered" evidence="1">
    <location>
        <begin position="19"/>
        <end position="54"/>
    </location>
</feature>
<dbReference type="Pfam" id="PF14265">
    <property type="entry name" value="DUF4355"/>
    <property type="match status" value="1"/>
</dbReference>
<feature type="region of interest" description="Disordered" evidence="1">
    <location>
        <begin position="169"/>
        <end position="191"/>
    </location>
</feature>